<proteinExistence type="predicted"/>
<dbReference type="NCBIfam" id="TIGR00254">
    <property type="entry name" value="GGDEF"/>
    <property type="match status" value="1"/>
</dbReference>
<dbReference type="PROSITE" id="PS50113">
    <property type="entry name" value="PAC"/>
    <property type="match status" value="2"/>
</dbReference>
<dbReference type="InterPro" id="IPR043128">
    <property type="entry name" value="Rev_trsase/Diguanyl_cyclase"/>
</dbReference>
<dbReference type="SUPFAM" id="SSF55785">
    <property type="entry name" value="PYP-like sensor domain (PAS domain)"/>
    <property type="match status" value="3"/>
</dbReference>
<dbReference type="InterPro" id="IPR035965">
    <property type="entry name" value="PAS-like_dom_sf"/>
</dbReference>
<feature type="domain" description="PAC" evidence="2">
    <location>
        <begin position="206"/>
        <end position="256"/>
    </location>
</feature>
<dbReference type="FunFam" id="3.30.70.270:FF:000001">
    <property type="entry name" value="Diguanylate cyclase domain protein"/>
    <property type="match status" value="1"/>
</dbReference>
<dbReference type="Pfam" id="PF08448">
    <property type="entry name" value="PAS_4"/>
    <property type="match status" value="2"/>
</dbReference>
<dbReference type="STRING" id="1508404.JMA_33580"/>
<dbReference type="EMBL" id="CP009416">
    <property type="protein sequence ID" value="AJD92675.1"/>
    <property type="molecule type" value="Genomic_DNA"/>
</dbReference>
<dbReference type="Pfam" id="PF13426">
    <property type="entry name" value="PAS_9"/>
    <property type="match status" value="1"/>
</dbReference>
<dbReference type="AlphaFoldDB" id="A0A0B5AR22"/>
<dbReference type="CDD" id="cd00130">
    <property type="entry name" value="PAS"/>
    <property type="match status" value="2"/>
</dbReference>
<name>A0A0B5AR22_9BACL</name>
<dbReference type="NCBIfam" id="TIGR00229">
    <property type="entry name" value="sensory_box"/>
    <property type="match status" value="3"/>
</dbReference>
<dbReference type="PANTHER" id="PTHR44757">
    <property type="entry name" value="DIGUANYLATE CYCLASE DGCP"/>
    <property type="match status" value="1"/>
</dbReference>
<dbReference type="PANTHER" id="PTHR44757:SF2">
    <property type="entry name" value="BIOFILM ARCHITECTURE MAINTENANCE PROTEIN MBAA"/>
    <property type="match status" value="1"/>
</dbReference>
<feature type="domain" description="PAC" evidence="2">
    <location>
        <begin position="79"/>
        <end position="132"/>
    </location>
</feature>
<dbReference type="InterPro" id="IPR052155">
    <property type="entry name" value="Biofilm_reg_signaling"/>
</dbReference>
<dbReference type="PROSITE" id="PS50112">
    <property type="entry name" value="PAS"/>
    <property type="match status" value="2"/>
</dbReference>
<dbReference type="KEGG" id="jeo:JMA_33580"/>
<evidence type="ECO:0000313" key="4">
    <source>
        <dbReference type="EMBL" id="AJD92675.1"/>
    </source>
</evidence>
<gene>
    <name evidence="4" type="ORF">JMA_33580</name>
</gene>
<dbReference type="InterPro" id="IPR000700">
    <property type="entry name" value="PAS-assoc_C"/>
</dbReference>
<evidence type="ECO:0000259" key="1">
    <source>
        <dbReference type="PROSITE" id="PS50112"/>
    </source>
</evidence>
<reference evidence="4 5" key="1">
    <citation type="submission" date="2014-08" db="EMBL/GenBank/DDBJ databases">
        <title>Complete genome of a marine bacteria Jeotgalibacillus malaysiensis.</title>
        <authorList>
            <person name="Yaakop A.S."/>
            <person name="Chan K.-G."/>
            <person name="Goh K.M."/>
        </authorList>
    </citation>
    <scope>NUCLEOTIDE SEQUENCE [LARGE SCALE GENOMIC DNA]</scope>
    <source>
        <strain evidence="4 5">D5</strain>
    </source>
</reference>
<feature type="domain" description="PAS" evidence="1">
    <location>
        <begin position="133"/>
        <end position="199"/>
    </location>
</feature>
<dbReference type="InterPro" id="IPR013656">
    <property type="entry name" value="PAS_4"/>
</dbReference>
<dbReference type="SMART" id="SM00267">
    <property type="entry name" value="GGDEF"/>
    <property type="match status" value="1"/>
</dbReference>
<protein>
    <recommendedName>
        <fullName evidence="6">Diguanylate cyclase</fullName>
    </recommendedName>
</protein>
<dbReference type="Pfam" id="PF00990">
    <property type="entry name" value="GGDEF"/>
    <property type="match status" value="1"/>
</dbReference>
<evidence type="ECO:0008006" key="6">
    <source>
        <dbReference type="Google" id="ProtNLM"/>
    </source>
</evidence>
<dbReference type="Gene3D" id="3.30.450.20">
    <property type="entry name" value="PAS domain"/>
    <property type="match status" value="3"/>
</dbReference>
<sequence>MKQRYENNIHPFITMMDRISDIVLILEVIPGPEFIYEFINEQGKDILGLNETILGRSFEDIYDPEHAAFIKEKYLEILHTKSHTHFELLGEDSWIGETTLNPILNEDGDVTHVLSITRDMTERKTLEDDLAKTSAELGLVWDHASDAIFFMNEDGSIYRVNRAFEEMLGYKEEEIKGVMIPPFFTAHHQEKHEAFLSSLFGGKAYENMERQRKRKDGSIIEVLASYRPVKLNNRSYAIVMYKDITHLKEVEKQAREREERFKSLFDANPDIIWAIDKKGRVENVNGAVTDILGYTKEEMLQLGRKHLMNYTDEQRIRYEDVVKRTLKGESVEYMTDMFHKKGNKVELKIKTLPIRVNGETIGIYEVGQDMTQRNRAERALKKMAFTDSLTGLPNRRHITEKIDEIIADAKENHREFAILYIDMDHFKEINDSFGHDAGDDLLKLFANRIRNEMNEDQLVARLGGDEFLVLLPNITDEADAVNKAGEVLSALSKPYRISGQQLDVTSSMGISIYPRHGKNKRELMKQADEALYSAKDNGKNMLRLYGK</sequence>
<dbReference type="BioCyc" id="JESP1508404:G14D9-12639-MONOMER"/>
<dbReference type="InterPro" id="IPR000160">
    <property type="entry name" value="GGDEF_dom"/>
</dbReference>
<accession>A0A0B5AR22</accession>
<dbReference type="Proteomes" id="UP000031449">
    <property type="component" value="Chromosome"/>
</dbReference>
<dbReference type="InterPro" id="IPR001610">
    <property type="entry name" value="PAC"/>
</dbReference>
<dbReference type="SMART" id="SM00091">
    <property type="entry name" value="PAS"/>
    <property type="match status" value="3"/>
</dbReference>
<dbReference type="OrthoDB" id="2624050at2"/>
<evidence type="ECO:0000259" key="2">
    <source>
        <dbReference type="PROSITE" id="PS50113"/>
    </source>
</evidence>
<keyword evidence="5" id="KW-1185">Reference proteome</keyword>
<evidence type="ECO:0000259" key="3">
    <source>
        <dbReference type="PROSITE" id="PS50887"/>
    </source>
</evidence>
<dbReference type="CDD" id="cd01949">
    <property type="entry name" value="GGDEF"/>
    <property type="match status" value="1"/>
</dbReference>
<dbReference type="InterPro" id="IPR029787">
    <property type="entry name" value="Nucleotide_cyclase"/>
</dbReference>
<feature type="domain" description="PAS" evidence="1">
    <location>
        <begin position="257"/>
        <end position="329"/>
    </location>
</feature>
<feature type="domain" description="GGDEF" evidence="3">
    <location>
        <begin position="414"/>
        <end position="547"/>
    </location>
</feature>
<evidence type="ECO:0000313" key="5">
    <source>
        <dbReference type="Proteomes" id="UP000031449"/>
    </source>
</evidence>
<dbReference type="SUPFAM" id="SSF55073">
    <property type="entry name" value="Nucleotide cyclase"/>
    <property type="match status" value="1"/>
</dbReference>
<dbReference type="HOGENOM" id="CLU_000445_11_4_9"/>
<dbReference type="Gene3D" id="3.30.70.270">
    <property type="match status" value="1"/>
</dbReference>
<dbReference type="InterPro" id="IPR000014">
    <property type="entry name" value="PAS"/>
</dbReference>
<dbReference type="SMART" id="SM00086">
    <property type="entry name" value="PAC"/>
    <property type="match status" value="3"/>
</dbReference>
<dbReference type="PROSITE" id="PS50887">
    <property type="entry name" value="GGDEF"/>
    <property type="match status" value="1"/>
</dbReference>
<organism evidence="4 5">
    <name type="scientific">Jeotgalibacillus malaysiensis</name>
    <dbReference type="NCBI Taxonomy" id="1508404"/>
    <lineage>
        <taxon>Bacteria</taxon>
        <taxon>Bacillati</taxon>
        <taxon>Bacillota</taxon>
        <taxon>Bacilli</taxon>
        <taxon>Bacillales</taxon>
        <taxon>Caryophanaceae</taxon>
        <taxon>Jeotgalibacillus</taxon>
    </lineage>
</organism>